<organism evidence="1 2">
    <name type="scientific">Saguinus oedipus</name>
    <name type="common">Cotton-top tamarin</name>
    <name type="synonym">Oedipomidas oedipus</name>
    <dbReference type="NCBI Taxonomy" id="9490"/>
    <lineage>
        <taxon>Eukaryota</taxon>
        <taxon>Metazoa</taxon>
        <taxon>Chordata</taxon>
        <taxon>Craniata</taxon>
        <taxon>Vertebrata</taxon>
        <taxon>Euteleostomi</taxon>
        <taxon>Mammalia</taxon>
        <taxon>Eutheria</taxon>
        <taxon>Euarchontoglires</taxon>
        <taxon>Primates</taxon>
        <taxon>Haplorrhini</taxon>
        <taxon>Platyrrhini</taxon>
        <taxon>Cebidae</taxon>
        <taxon>Callitrichinae</taxon>
        <taxon>Saguinus</taxon>
    </lineage>
</organism>
<dbReference type="Proteomes" id="UP001266305">
    <property type="component" value="Unassembled WGS sequence"/>
</dbReference>
<sequence length="189" mass="20648">MDGIAGTLEGESRQQSCFFAFHVASCSDCGSRACNTQQLRRAECSAMTVIPAEVAQFRQQPPLHLLSWNLSNTAYPFLFQLQVLNMVEVDPLCNPVLKDRVRTVSESREMSVNLEKKVLPGAGAELMMIALILITAKGQHDQQETQTASVSQLRATVAFDSITQDDKGVPELALPLPPSMGVSLVRLMA</sequence>
<comment type="caution">
    <text evidence="1">The sequence shown here is derived from an EMBL/GenBank/DDBJ whole genome shotgun (WGS) entry which is preliminary data.</text>
</comment>
<dbReference type="EMBL" id="JASSZA010000010">
    <property type="protein sequence ID" value="KAK2100340.1"/>
    <property type="molecule type" value="Genomic_DNA"/>
</dbReference>
<gene>
    <name evidence="1" type="ORF">P7K49_021688</name>
</gene>
<proteinExistence type="predicted"/>
<evidence type="ECO:0000313" key="2">
    <source>
        <dbReference type="Proteomes" id="UP001266305"/>
    </source>
</evidence>
<evidence type="ECO:0000313" key="1">
    <source>
        <dbReference type="EMBL" id="KAK2100340.1"/>
    </source>
</evidence>
<keyword evidence="2" id="KW-1185">Reference proteome</keyword>
<reference evidence="1 2" key="1">
    <citation type="submission" date="2023-05" db="EMBL/GenBank/DDBJ databases">
        <title>B98-5 Cell Line De Novo Hybrid Assembly: An Optical Mapping Approach.</title>
        <authorList>
            <person name="Kananen K."/>
            <person name="Auerbach J.A."/>
            <person name="Kautto E."/>
            <person name="Blachly J.S."/>
        </authorList>
    </citation>
    <scope>NUCLEOTIDE SEQUENCE [LARGE SCALE GENOMIC DNA]</scope>
    <source>
        <strain evidence="1">B95-8</strain>
        <tissue evidence="1">Cell line</tissue>
    </source>
</reference>
<accession>A0ABQ9UTD2</accession>
<name>A0ABQ9UTD2_SAGOE</name>
<protein>
    <submittedName>
        <fullName evidence="1">Uncharacterized protein</fullName>
    </submittedName>
</protein>